<feature type="compositionally biased region" description="Pro residues" evidence="1">
    <location>
        <begin position="1020"/>
        <end position="1031"/>
    </location>
</feature>
<accession>U6K1H2</accession>
<dbReference type="EMBL" id="HG682019">
    <property type="protein sequence ID" value="CDJ29618.1"/>
    <property type="molecule type" value="Genomic_DNA"/>
</dbReference>
<feature type="compositionally biased region" description="Basic and acidic residues" evidence="1">
    <location>
        <begin position="203"/>
        <end position="216"/>
    </location>
</feature>
<feature type="compositionally biased region" description="Basic and acidic residues" evidence="1">
    <location>
        <begin position="266"/>
        <end position="279"/>
    </location>
</feature>
<proteinExistence type="predicted"/>
<keyword evidence="3" id="KW-0732">Signal</keyword>
<evidence type="ECO:0000256" key="1">
    <source>
        <dbReference type="SAM" id="MobiDB-lite"/>
    </source>
</evidence>
<feature type="signal peptide" evidence="3">
    <location>
        <begin position="1"/>
        <end position="31"/>
    </location>
</feature>
<feature type="transmembrane region" description="Helical" evidence="2">
    <location>
        <begin position="92"/>
        <end position="109"/>
    </location>
</feature>
<feature type="chain" id="PRO_5004672104" evidence="3">
    <location>
        <begin position="32"/>
        <end position="1651"/>
    </location>
</feature>
<dbReference type="GeneID" id="25379808"/>
<evidence type="ECO:0000313" key="5">
    <source>
        <dbReference type="Proteomes" id="UP000030744"/>
    </source>
</evidence>
<reference evidence="4" key="2">
    <citation type="submission" date="2013-10" db="EMBL/GenBank/DDBJ databases">
        <authorList>
            <person name="Aslett M."/>
        </authorList>
    </citation>
    <scope>NUCLEOTIDE SEQUENCE [LARGE SCALE GENOMIC DNA]</scope>
    <source>
        <strain evidence="4">Houghton</strain>
    </source>
</reference>
<dbReference type="RefSeq" id="XP_013352187.1">
    <property type="nucleotide sequence ID" value="XM_013496733.1"/>
</dbReference>
<keyword evidence="2" id="KW-0472">Membrane</keyword>
<feature type="region of interest" description="Disordered" evidence="1">
    <location>
        <begin position="115"/>
        <end position="384"/>
    </location>
</feature>
<evidence type="ECO:0000256" key="2">
    <source>
        <dbReference type="SAM" id="Phobius"/>
    </source>
</evidence>
<feature type="compositionally biased region" description="Basic and acidic residues" evidence="1">
    <location>
        <begin position="875"/>
        <end position="885"/>
    </location>
</feature>
<feature type="compositionally biased region" description="Basic and acidic residues" evidence="1">
    <location>
        <begin position="812"/>
        <end position="823"/>
    </location>
</feature>
<evidence type="ECO:0000313" key="4">
    <source>
        <dbReference type="EMBL" id="CDJ29618.1"/>
    </source>
</evidence>
<feature type="compositionally biased region" description="Pro residues" evidence="1">
    <location>
        <begin position="361"/>
        <end position="372"/>
    </location>
</feature>
<feature type="compositionally biased region" description="Acidic residues" evidence="1">
    <location>
        <begin position="826"/>
        <end position="840"/>
    </location>
</feature>
<gene>
    <name evidence="4" type="ORF">EMH_0051290</name>
</gene>
<dbReference type="VEuPathDB" id="ToxoDB:EMH_0051290"/>
<feature type="compositionally biased region" description="Basic and acidic residues" evidence="1">
    <location>
        <begin position="115"/>
        <end position="150"/>
    </location>
</feature>
<feature type="region of interest" description="Disordered" evidence="1">
    <location>
        <begin position="812"/>
        <end position="1045"/>
    </location>
</feature>
<name>U6K1H2_9EIME</name>
<dbReference type="Proteomes" id="UP000030744">
    <property type="component" value="Unassembled WGS sequence"/>
</dbReference>
<keyword evidence="2" id="KW-1133">Transmembrane helix</keyword>
<evidence type="ECO:0000256" key="3">
    <source>
        <dbReference type="SAM" id="SignalP"/>
    </source>
</evidence>
<protein>
    <submittedName>
        <fullName evidence="4">Uncharacterized protein</fullName>
    </submittedName>
</protein>
<reference evidence="4" key="1">
    <citation type="submission" date="2013-10" db="EMBL/GenBank/DDBJ databases">
        <title>Genomic analysis of the causative agents of coccidiosis in chickens.</title>
        <authorList>
            <person name="Reid A.J."/>
            <person name="Blake D."/>
            <person name="Billington K."/>
            <person name="Browne H."/>
            <person name="Dunn M."/>
            <person name="Hung S."/>
            <person name="Kawahara F."/>
            <person name="Miranda-Saavedra D."/>
            <person name="Mourier T."/>
            <person name="Nagra H."/>
            <person name="Otto T.D."/>
            <person name="Rawlings N."/>
            <person name="Sanchez A."/>
            <person name="Sanders M."/>
            <person name="Subramaniam C."/>
            <person name="Tay Y."/>
            <person name="Dear P."/>
            <person name="Doerig C."/>
            <person name="Gruber A."/>
            <person name="Parkinson J."/>
            <person name="Shirley M."/>
            <person name="Wan K.L."/>
            <person name="Berriman M."/>
            <person name="Tomley F."/>
            <person name="Pain A."/>
        </authorList>
    </citation>
    <scope>NUCLEOTIDE SEQUENCE [LARGE SCALE GENOMIC DNA]</scope>
    <source>
        <strain evidence="4">Houghton</strain>
    </source>
</reference>
<feature type="compositionally biased region" description="Low complexity" evidence="1">
    <location>
        <begin position="247"/>
        <end position="257"/>
    </location>
</feature>
<feature type="compositionally biased region" description="Basic and acidic residues" evidence="1">
    <location>
        <begin position="925"/>
        <end position="938"/>
    </location>
</feature>
<keyword evidence="2" id="KW-0812">Transmembrane</keyword>
<organism evidence="4 5">
    <name type="scientific">Eimeria mitis</name>
    <dbReference type="NCBI Taxonomy" id="44415"/>
    <lineage>
        <taxon>Eukaryota</taxon>
        <taxon>Sar</taxon>
        <taxon>Alveolata</taxon>
        <taxon>Apicomplexa</taxon>
        <taxon>Conoidasida</taxon>
        <taxon>Coccidia</taxon>
        <taxon>Eucoccidiorida</taxon>
        <taxon>Eimeriorina</taxon>
        <taxon>Eimeriidae</taxon>
        <taxon>Eimeria</taxon>
    </lineage>
</organism>
<feature type="compositionally biased region" description="Basic and acidic residues" evidence="1">
    <location>
        <begin position="165"/>
        <end position="188"/>
    </location>
</feature>
<sequence>MKSKKQSFKLPGLRRCFWCLWLFVALWIVEQQNVYSSRASGRNAAEEDAELETTRGVPDDTMARLHAELAAQQEVTNPQLASLHLTENRCHVIAFTVLFLILIRAVVLLRERERKKKAEEEVKPPQEEPHPEGEEGKEAEEAGEEGKPVQEEEPSPEQVVSQPEEPPKEIPLPRKEAEEAGEEGKPVQEEEPSPEQVVSQPEEPPKEIPLPRKEAEEAGEQGKPVQEEEPSPELVVSQPEEPAEEIPLPQMPMAQVPVPMPRRRPKAEVPHEKQTKQPEEPGGNAVPDEGFVQRPISRAKKSRKEFVGKAGPPPAAPSQVQPGTEEEVAHGQGPPTGAPDQLQPGIEQEAEEVETVQQPTQPLPVEPTPMQPTLPQLPEQPAPAPVPGVPELGYVEPSVPPAVAPVAPHEVPEPIPVTDIQGNEKLRDLRARRNVISSLVGVATRLTDELMARETPGIVRTLKQNAETAEKAEGQYDLAKYRGDPNLPYIRSETTSLMEACLEGARDAVLQLVNLAKIHGEKVHAYCSEKAFSSDYESMRRGLAEMADWKEFKLCLLTLSSVVNTSVALKHENDAQLRILQSIGFVDECGGDDLVKAYAAVAAMNFRMETLQRLSALGSALERYILQAQKSLLTGKVQLGLVPLEMDANLAQALHVLLSKIRPAPAGQTASGITEEELHAVNNLLRQQYQDLQGMASAKDVHAVAAVYERAQLVNQRLKPILQMQKEKLNSTLKRQPLSKEEANAAAEAMAKIAESVVDDSEDFWRSAHDLYAQISGKPDDMLSFASGKVLLQTLTTKIIRAVVLLRERERKKKAEEEVKPLQEEPQPEWEEGNEAEEAGEEGKPVQEEEPSPEQVVSQPEEPPNEIPLPRKKAEKAGEEGKPVQEEEPSPELVVSQPEEPAKEIPLSQMPMAQMPVPMPRRKPKAEVPHEKQTKQPEEPGVDAVPDEGFVQRPISRARKTRKEFVRKAGPPPAAPSHVQPGIEEEVAHGQGPPTGASDQLQPGIEQEAEEVEAVQQPTQPLPFEPTPMQPTLPQLPEQPAPAPAPSVPELGYVEPYVPPAIAPVATHEVPEPVPVMDIQDDEKLRDLRARRNVISSLVGVATRLTDELMARETPGIVSTLKQNAETAEKAEWDYDLAKCRGDPNLPYIRCETVRLMEACIERARDALLQLVNLAKIHGEQVHAYCSETFSSSYESIRSALGEMADWKEFKLCLSTLSSVVNTSVALKHENEAQLRILQSIEFADECSGYDFVKAYAAVAAMNFRKETLQRLSAVGSALEKYILQAQKSWLTGVLQLERVPLEMDVKLAQEVHALLSKFRPACAGQTASGITDGELHAVNNLLQQQYQDMQGIASAKDVHAVAAAYKRAQLFNQRLKPTVQLQKEKLDSVLKRQKLSKEEANAAAEAMAKIAETVVDDSEDSWRSAHDLYAHIGDKPEDVLSFASGKALLQTLTTKIKSSTLEKVQGASTPQNVAADAVKKYFAEPWSMIEALAKDHWLKAQETLEAAKKGKKYKLDSEGFGSSALDKKTKLRVMAVATKAETALPLLRFQYCHELSKEIEVYDGIFSSVSMYLPDPASTAWAEVRQLKDRLDSARAMARDSKAIENVAELANTMLQTSLSARRIVENAHLAQLTAAVENALIDLHNTARN</sequence>
<keyword evidence="5" id="KW-1185">Reference proteome</keyword>